<dbReference type="InterPro" id="IPR045851">
    <property type="entry name" value="AMP-bd_C_sf"/>
</dbReference>
<dbReference type="RefSeq" id="WP_235294036.1">
    <property type="nucleotide sequence ID" value="NZ_BSOH01000011.1"/>
</dbReference>
<proteinExistence type="inferred from homology"/>
<keyword evidence="6" id="KW-1185">Reference proteome</keyword>
<evidence type="ECO:0000259" key="3">
    <source>
        <dbReference type="Pfam" id="PF00501"/>
    </source>
</evidence>
<organism evidence="5 6">
    <name type="scientific">Portibacter lacus</name>
    <dbReference type="NCBI Taxonomy" id="1099794"/>
    <lineage>
        <taxon>Bacteria</taxon>
        <taxon>Pseudomonadati</taxon>
        <taxon>Bacteroidota</taxon>
        <taxon>Saprospiria</taxon>
        <taxon>Saprospirales</taxon>
        <taxon>Haliscomenobacteraceae</taxon>
        <taxon>Portibacter</taxon>
    </lineage>
</organism>
<name>A0AA37SMY4_9BACT</name>
<dbReference type="NCBIfam" id="NF004837">
    <property type="entry name" value="PRK06187.1"/>
    <property type="match status" value="1"/>
</dbReference>
<dbReference type="Gene3D" id="3.40.50.12780">
    <property type="entry name" value="N-terminal domain of ligase-like"/>
    <property type="match status" value="1"/>
</dbReference>
<evidence type="ECO:0000256" key="2">
    <source>
        <dbReference type="ARBA" id="ARBA00022598"/>
    </source>
</evidence>
<feature type="domain" description="AMP-binding enzyme C-terminal" evidence="4">
    <location>
        <begin position="431"/>
        <end position="506"/>
    </location>
</feature>
<dbReference type="InterPro" id="IPR025110">
    <property type="entry name" value="AMP-bd_C"/>
</dbReference>
<dbReference type="InterPro" id="IPR000873">
    <property type="entry name" value="AMP-dep_synth/lig_dom"/>
</dbReference>
<dbReference type="AlphaFoldDB" id="A0AA37SMY4"/>
<dbReference type="Proteomes" id="UP001156666">
    <property type="component" value="Unassembled WGS sequence"/>
</dbReference>
<dbReference type="CDD" id="cd05936">
    <property type="entry name" value="FC-FACS_FadD_like"/>
    <property type="match status" value="1"/>
</dbReference>
<dbReference type="InterPro" id="IPR042099">
    <property type="entry name" value="ANL_N_sf"/>
</dbReference>
<reference evidence="5" key="2">
    <citation type="submission" date="2023-01" db="EMBL/GenBank/DDBJ databases">
        <title>Draft genome sequence of Portibacter lacus strain NBRC 108769.</title>
        <authorList>
            <person name="Sun Q."/>
            <person name="Mori K."/>
        </authorList>
    </citation>
    <scope>NUCLEOTIDE SEQUENCE</scope>
    <source>
        <strain evidence="5">NBRC 108769</strain>
    </source>
</reference>
<dbReference type="GO" id="GO:0006631">
    <property type="term" value="P:fatty acid metabolic process"/>
    <property type="evidence" value="ECO:0007669"/>
    <property type="project" value="TreeGrafter"/>
</dbReference>
<reference evidence="5" key="1">
    <citation type="journal article" date="2014" name="Int. J. Syst. Evol. Microbiol.">
        <title>Complete genome sequence of Corynebacterium casei LMG S-19264T (=DSM 44701T), isolated from a smear-ripened cheese.</title>
        <authorList>
            <consortium name="US DOE Joint Genome Institute (JGI-PGF)"/>
            <person name="Walter F."/>
            <person name="Albersmeier A."/>
            <person name="Kalinowski J."/>
            <person name="Ruckert C."/>
        </authorList>
    </citation>
    <scope>NUCLEOTIDE SEQUENCE</scope>
    <source>
        <strain evidence="5">NBRC 108769</strain>
    </source>
</reference>
<evidence type="ECO:0000313" key="5">
    <source>
        <dbReference type="EMBL" id="GLR17326.1"/>
    </source>
</evidence>
<dbReference type="EMBL" id="BSOH01000011">
    <property type="protein sequence ID" value="GLR17326.1"/>
    <property type="molecule type" value="Genomic_DNA"/>
</dbReference>
<dbReference type="InterPro" id="IPR020845">
    <property type="entry name" value="AMP-binding_CS"/>
</dbReference>
<comment type="similarity">
    <text evidence="1">Belongs to the ATP-dependent AMP-binding enzyme family.</text>
</comment>
<dbReference type="PANTHER" id="PTHR43201">
    <property type="entry name" value="ACYL-COA SYNTHETASE"/>
    <property type="match status" value="1"/>
</dbReference>
<evidence type="ECO:0000313" key="6">
    <source>
        <dbReference type="Proteomes" id="UP001156666"/>
    </source>
</evidence>
<keyword evidence="2 5" id="KW-0436">Ligase</keyword>
<sequence length="515" mass="56217">MLNLSNILEDSARRYPSKDAFIFLDTHISFAQLNGAANQIANGLKAKGIKPGDKIALSCLNVPYFPMIYFGIMKAGAVVVPLSVLLKRDEVAYHLSDSDSKAYFCFLGAPGLPMLEEGYAGFQHASQCEHLFVITAKPGDPSPIEGLSTLGSLMKDQSPAFPTVSTSAEDTAVIIYTSGTTGKPKGAELTHSNLFLNAMISTGISDIALEDVQLIVLPLFHIFAMTCLMNAGVYKGATSVLLPRFDAEAVLDLMNKHKVSVFAGVPTMYWGLLNYENTKFDLGEISKNLRSCVSGGASLPIAVLEGFEEKFNVEIFEGYGMSEGSPVVTFNQKETGRKPGSVGTPVWGVEVKLVDADGKEVPVGEKGELIYKGHNVTKGYYKKPEANKVSLKDGWLYSGDVAVKDEDGFYYIVDRTKDMIIRGGLNVYPREVEEVIIKHDAVSLVAVIGVPDDQYGEEIKAFVVLNEGKNVTEDELRTYTKEHIAAYKYPRVIEFLDALPMSATGKILKKELRKS</sequence>
<accession>A0AA37SMY4</accession>
<dbReference type="GO" id="GO:0031956">
    <property type="term" value="F:medium-chain fatty acid-CoA ligase activity"/>
    <property type="evidence" value="ECO:0007669"/>
    <property type="project" value="TreeGrafter"/>
</dbReference>
<protein>
    <submittedName>
        <fullName evidence="5">Long-chain-fatty-acid--CoA ligase</fullName>
    </submittedName>
</protein>
<dbReference type="Gene3D" id="3.30.300.30">
    <property type="match status" value="1"/>
</dbReference>
<dbReference type="Pfam" id="PF13193">
    <property type="entry name" value="AMP-binding_C"/>
    <property type="match status" value="1"/>
</dbReference>
<evidence type="ECO:0000259" key="4">
    <source>
        <dbReference type="Pfam" id="PF13193"/>
    </source>
</evidence>
<dbReference type="Pfam" id="PF00501">
    <property type="entry name" value="AMP-binding"/>
    <property type="match status" value="1"/>
</dbReference>
<feature type="domain" description="AMP-dependent synthetase/ligase" evidence="3">
    <location>
        <begin position="8"/>
        <end position="381"/>
    </location>
</feature>
<dbReference type="FunFam" id="3.30.300.30:FF:000008">
    <property type="entry name" value="2,3-dihydroxybenzoate-AMP ligase"/>
    <property type="match status" value="1"/>
</dbReference>
<gene>
    <name evidence="5" type="primary">fadD_1</name>
    <name evidence="5" type="ORF">GCM10007940_19410</name>
</gene>
<dbReference type="SUPFAM" id="SSF56801">
    <property type="entry name" value="Acetyl-CoA synthetase-like"/>
    <property type="match status" value="1"/>
</dbReference>
<evidence type="ECO:0000256" key="1">
    <source>
        <dbReference type="ARBA" id="ARBA00006432"/>
    </source>
</evidence>
<comment type="caution">
    <text evidence="5">The sequence shown here is derived from an EMBL/GenBank/DDBJ whole genome shotgun (WGS) entry which is preliminary data.</text>
</comment>
<dbReference type="PROSITE" id="PS00455">
    <property type="entry name" value="AMP_BINDING"/>
    <property type="match status" value="1"/>
</dbReference>
<dbReference type="PANTHER" id="PTHR43201:SF5">
    <property type="entry name" value="MEDIUM-CHAIN ACYL-COA LIGASE ACSF2, MITOCHONDRIAL"/>
    <property type="match status" value="1"/>
</dbReference>